<feature type="non-terminal residue" evidence="1">
    <location>
        <position position="75"/>
    </location>
</feature>
<accession>A0A392TNR9</accession>
<reference evidence="1 2" key="1">
    <citation type="journal article" date="2018" name="Front. Plant Sci.">
        <title>Red Clover (Trifolium pratense) and Zigzag Clover (T. medium) - A Picture of Genomic Similarities and Differences.</title>
        <authorList>
            <person name="Dluhosova J."/>
            <person name="Istvanek J."/>
            <person name="Nedelnik J."/>
            <person name="Repkova J."/>
        </authorList>
    </citation>
    <scope>NUCLEOTIDE SEQUENCE [LARGE SCALE GENOMIC DNA]</scope>
    <source>
        <strain evidence="2">cv. 10/8</strain>
        <tissue evidence="1">Leaf</tissue>
    </source>
</reference>
<name>A0A392TNR9_9FABA</name>
<keyword evidence="2" id="KW-1185">Reference proteome</keyword>
<sequence>MLDCNSSVTSADTRLKLEVDENNDTVDSTMFRQLIDSLRYMCQTRPDISYAVGYASRFMSKPLKPHLLAAKRILR</sequence>
<proteinExistence type="predicted"/>
<dbReference type="PANTHER" id="PTHR11439">
    <property type="entry name" value="GAG-POL-RELATED RETROTRANSPOSON"/>
    <property type="match status" value="1"/>
</dbReference>
<evidence type="ECO:0000313" key="1">
    <source>
        <dbReference type="EMBL" id="MCI61800.1"/>
    </source>
</evidence>
<evidence type="ECO:0000313" key="2">
    <source>
        <dbReference type="Proteomes" id="UP000265520"/>
    </source>
</evidence>
<organism evidence="1 2">
    <name type="scientific">Trifolium medium</name>
    <dbReference type="NCBI Taxonomy" id="97028"/>
    <lineage>
        <taxon>Eukaryota</taxon>
        <taxon>Viridiplantae</taxon>
        <taxon>Streptophyta</taxon>
        <taxon>Embryophyta</taxon>
        <taxon>Tracheophyta</taxon>
        <taxon>Spermatophyta</taxon>
        <taxon>Magnoliopsida</taxon>
        <taxon>eudicotyledons</taxon>
        <taxon>Gunneridae</taxon>
        <taxon>Pentapetalae</taxon>
        <taxon>rosids</taxon>
        <taxon>fabids</taxon>
        <taxon>Fabales</taxon>
        <taxon>Fabaceae</taxon>
        <taxon>Papilionoideae</taxon>
        <taxon>50 kb inversion clade</taxon>
        <taxon>NPAAA clade</taxon>
        <taxon>Hologalegina</taxon>
        <taxon>IRL clade</taxon>
        <taxon>Trifolieae</taxon>
        <taxon>Trifolium</taxon>
    </lineage>
</organism>
<dbReference type="AlphaFoldDB" id="A0A392TNR9"/>
<protein>
    <submittedName>
        <fullName evidence="1">Copia protein</fullName>
    </submittedName>
</protein>
<comment type="caution">
    <text evidence="1">The sequence shown here is derived from an EMBL/GenBank/DDBJ whole genome shotgun (WGS) entry which is preliminary data.</text>
</comment>
<dbReference type="PANTHER" id="PTHR11439:SF515">
    <property type="entry name" value="GAG-POL POLYPROTEIN"/>
    <property type="match status" value="1"/>
</dbReference>
<dbReference type="Proteomes" id="UP000265520">
    <property type="component" value="Unassembled WGS sequence"/>
</dbReference>
<dbReference type="EMBL" id="LXQA010606680">
    <property type="protein sequence ID" value="MCI61800.1"/>
    <property type="molecule type" value="Genomic_DNA"/>
</dbReference>